<dbReference type="OrthoDB" id="1004635at2"/>
<dbReference type="Proteomes" id="UP000008718">
    <property type="component" value="Chromosome"/>
</dbReference>
<keyword evidence="1" id="KW-1133">Transmembrane helix</keyword>
<dbReference type="KEGG" id="ppn:Palpr_0592"/>
<dbReference type="EMBL" id="CP002345">
    <property type="protein sequence ID" value="ADQ78748.1"/>
    <property type="molecule type" value="Genomic_DNA"/>
</dbReference>
<dbReference type="HOGENOM" id="CLU_1575354_0_0_10"/>
<sequence>MESTIKLYSLKAIEIKSYIFALLFVAGNILLPQLTHLLPFGGQVLLPIYFFTLIAAYKYGIFTGLLTALVSPLVNHLLFGMPAMEMLPIILIKSSLIAIAAGYIAQRTQQIKLQHLLLVIAFYQGVGMIAEFLITGSFMAAMQDVRLGFPGIILQLFGGYYFLKAIAKW</sequence>
<dbReference type="AlphaFoldDB" id="E4T204"/>
<feature type="transmembrane region" description="Helical" evidence="1">
    <location>
        <begin position="12"/>
        <end position="31"/>
    </location>
</feature>
<protein>
    <recommendedName>
        <fullName evidence="4">ECF transporter S component</fullName>
    </recommendedName>
</protein>
<evidence type="ECO:0000313" key="3">
    <source>
        <dbReference type="Proteomes" id="UP000008718"/>
    </source>
</evidence>
<accession>E4T204</accession>
<feature type="transmembrane region" description="Helical" evidence="1">
    <location>
        <begin position="116"/>
        <end position="141"/>
    </location>
</feature>
<name>E4T204_PALPW</name>
<dbReference type="RefSeq" id="WP_013444117.1">
    <property type="nucleotide sequence ID" value="NC_014734.1"/>
</dbReference>
<keyword evidence="1" id="KW-0812">Transmembrane</keyword>
<proteinExistence type="predicted"/>
<reference evidence="2 3" key="2">
    <citation type="journal article" date="2011" name="Stand. Genomic Sci.">
        <title>Complete genome sequence of Paludibacter propionicigenes type strain (WB4).</title>
        <authorList>
            <person name="Gronow S."/>
            <person name="Munk C."/>
            <person name="Lapidus A."/>
            <person name="Nolan M."/>
            <person name="Lucas S."/>
            <person name="Hammon N."/>
            <person name="Deshpande S."/>
            <person name="Cheng J.F."/>
            <person name="Tapia R."/>
            <person name="Han C."/>
            <person name="Goodwin L."/>
            <person name="Pitluck S."/>
            <person name="Liolios K."/>
            <person name="Ivanova N."/>
            <person name="Mavromatis K."/>
            <person name="Mikhailova N."/>
            <person name="Pati A."/>
            <person name="Chen A."/>
            <person name="Palaniappan K."/>
            <person name="Land M."/>
            <person name="Hauser L."/>
            <person name="Chang Y.J."/>
            <person name="Jeffries C.D."/>
            <person name="Brambilla E."/>
            <person name="Rohde M."/>
            <person name="Goker M."/>
            <person name="Detter J.C."/>
            <person name="Woyke T."/>
            <person name="Bristow J."/>
            <person name="Eisen J.A."/>
            <person name="Markowitz V."/>
            <person name="Hugenholtz P."/>
            <person name="Kyrpides N.C."/>
            <person name="Klenk H.P."/>
        </authorList>
    </citation>
    <scope>NUCLEOTIDE SEQUENCE [LARGE SCALE GENOMIC DNA]</scope>
    <source>
        <strain evidence="3">DSM 17365 / JCM 13257 / WB4</strain>
    </source>
</reference>
<gene>
    <name evidence="2" type="ordered locus">Palpr_0592</name>
</gene>
<dbReference type="eggNOG" id="ENOG502ZP1V">
    <property type="taxonomic scope" value="Bacteria"/>
</dbReference>
<evidence type="ECO:0000256" key="1">
    <source>
        <dbReference type="SAM" id="Phobius"/>
    </source>
</evidence>
<evidence type="ECO:0008006" key="4">
    <source>
        <dbReference type="Google" id="ProtNLM"/>
    </source>
</evidence>
<reference key="1">
    <citation type="submission" date="2010-11" db="EMBL/GenBank/DDBJ databases">
        <title>The complete genome of Paludibacter propionicigenes DSM 17365.</title>
        <authorList>
            <consortium name="US DOE Joint Genome Institute (JGI-PGF)"/>
            <person name="Lucas S."/>
            <person name="Copeland A."/>
            <person name="Lapidus A."/>
            <person name="Bruce D."/>
            <person name="Goodwin L."/>
            <person name="Pitluck S."/>
            <person name="Kyrpides N."/>
            <person name="Mavromatis K."/>
            <person name="Ivanova N."/>
            <person name="Munk A.C."/>
            <person name="Brettin T."/>
            <person name="Detter J.C."/>
            <person name="Han C."/>
            <person name="Tapia R."/>
            <person name="Land M."/>
            <person name="Hauser L."/>
            <person name="Markowitz V."/>
            <person name="Cheng J.-F."/>
            <person name="Hugenholtz P."/>
            <person name="Woyke T."/>
            <person name="Wu D."/>
            <person name="Gronow S."/>
            <person name="Wellnitz S."/>
            <person name="Brambilla E."/>
            <person name="Klenk H.-P."/>
            <person name="Eisen J.A."/>
        </authorList>
    </citation>
    <scope>NUCLEOTIDE SEQUENCE</scope>
    <source>
        <strain>WB4</strain>
    </source>
</reference>
<keyword evidence="1" id="KW-0472">Membrane</keyword>
<evidence type="ECO:0000313" key="2">
    <source>
        <dbReference type="EMBL" id="ADQ78748.1"/>
    </source>
</evidence>
<feature type="transmembrane region" description="Helical" evidence="1">
    <location>
        <begin position="86"/>
        <end position="104"/>
    </location>
</feature>
<feature type="transmembrane region" description="Helical" evidence="1">
    <location>
        <begin position="147"/>
        <end position="163"/>
    </location>
</feature>
<organism evidence="2 3">
    <name type="scientific">Paludibacter propionicigenes (strain DSM 17365 / JCM 13257 / WB4)</name>
    <dbReference type="NCBI Taxonomy" id="694427"/>
    <lineage>
        <taxon>Bacteria</taxon>
        <taxon>Pseudomonadati</taxon>
        <taxon>Bacteroidota</taxon>
        <taxon>Bacteroidia</taxon>
        <taxon>Bacteroidales</taxon>
        <taxon>Paludibacteraceae</taxon>
        <taxon>Paludibacter</taxon>
    </lineage>
</organism>
<keyword evidence="3" id="KW-1185">Reference proteome</keyword>